<dbReference type="Gene3D" id="3.40.50.2020">
    <property type="match status" value="1"/>
</dbReference>
<dbReference type="InterPro" id="IPR029057">
    <property type="entry name" value="PRTase-like"/>
</dbReference>
<organism evidence="2 3">
    <name type="scientific">Ophiocordyceps australis</name>
    <dbReference type="NCBI Taxonomy" id="1399860"/>
    <lineage>
        <taxon>Eukaryota</taxon>
        <taxon>Fungi</taxon>
        <taxon>Dikarya</taxon>
        <taxon>Ascomycota</taxon>
        <taxon>Pezizomycotina</taxon>
        <taxon>Sordariomycetes</taxon>
        <taxon>Hypocreomycetidae</taxon>
        <taxon>Hypocreales</taxon>
        <taxon>Ophiocordycipitaceae</taxon>
        <taxon>Ophiocordyceps</taxon>
    </lineage>
</organism>
<dbReference type="Gene3D" id="3.40.50.300">
    <property type="entry name" value="P-loop containing nucleotide triphosphate hydrolases"/>
    <property type="match status" value="1"/>
</dbReference>
<dbReference type="PANTHER" id="PTHR43344:SF20">
    <property type="entry name" value="URACIL PHOSPHORIBOSYLTRANSFERASE"/>
    <property type="match status" value="1"/>
</dbReference>
<dbReference type="PANTHER" id="PTHR43344">
    <property type="entry name" value="PHOSPHOSERINE PHOSPHATASE"/>
    <property type="match status" value="1"/>
</dbReference>
<dbReference type="SUPFAM" id="SSF56784">
    <property type="entry name" value="HAD-like"/>
    <property type="match status" value="1"/>
</dbReference>
<dbReference type="AlphaFoldDB" id="A0A2C5YQX3"/>
<dbReference type="Proteomes" id="UP000224854">
    <property type="component" value="Unassembled WGS sequence"/>
</dbReference>
<dbReference type="InterPro" id="IPR000836">
    <property type="entry name" value="PRTase_dom"/>
</dbReference>
<gene>
    <name evidence="2" type="ORF">CDD82_6710</name>
</gene>
<evidence type="ECO:0000259" key="1">
    <source>
        <dbReference type="Pfam" id="PF14681"/>
    </source>
</evidence>
<dbReference type="OrthoDB" id="5416609at2759"/>
<dbReference type="GO" id="GO:0000287">
    <property type="term" value="F:magnesium ion binding"/>
    <property type="evidence" value="ECO:0007669"/>
    <property type="project" value="TreeGrafter"/>
</dbReference>
<evidence type="ECO:0000313" key="2">
    <source>
        <dbReference type="EMBL" id="PHH71167.1"/>
    </source>
</evidence>
<reference evidence="2 3" key="1">
    <citation type="submission" date="2017-06" db="EMBL/GenBank/DDBJ databases">
        <title>Ant-infecting Ophiocordyceps genomes reveal a high diversity of potential behavioral manipulation genes and a possible major role for enterotoxins.</title>
        <authorList>
            <person name="De Bekker C."/>
            <person name="Evans H.C."/>
            <person name="Brachmann A."/>
            <person name="Hughes D.P."/>
        </authorList>
    </citation>
    <scope>NUCLEOTIDE SEQUENCE [LARGE SCALE GENOMIC DNA]</scope>
    <source>
        <strain evidence="2 3">1348a</strain>
    </source>
</reference>
<dbReference type="InterPro" id="IPR050582">
    <property type="entry name" value="HAD-like_SerB"/>
</dbReference>
<dbReference type="Gene3D" id="3.40.50.1000">
    <property type="entry name" value="HAD superfamily/HAD-like"/>
    <property type="match status" value="1"/>
</dbReference>
<dbReference type="InterPro" id="IPR027417">
    <property type="entry name" value="P-loop_NTPase"/>
</dbReference>
<keyword evidence="3" id="KW-1185">Reference proteome</keyword>
<dbReference type="InterPro" id="IPR023214">
    <property type="entry name" value="HAD_sf"/>
</dbReference>
<sequence>MQHLSCASSMDSHGSQKPRVIGLYGLPRSGKSTLLHHLEAHLDSSDFCFYQGHQKVVSLVPGGEKAFNQLSEPDKQTWRARAITDIGREAAKTGRTAIVTNHLMFWCEEMPDCASVHTAQDLATLTHIVYLEVDEDCLKHRRASAGLPEASPKHLRRWQETEAAHLRSLCRQHGILFAVVSDDKTEVTGLMTYLGRDGQATNMAYAEARLDRILLDKKPETALVIAGDGTLSPNDTAAMFWNSVPGELLDGTRCSESVLRNLFGGSLGYSDAAFAQATLLCEEALNEADFERICKSVASRVTLHADFVSLLEALGSGCQRHVVAIVMTCGLGRVWQHVLAQAGLADHVRVVGGGRVGDGFVVNPGVKAGLVARLKQRGVRVVAFGDSPLDMPMLQAADEAVVVVGDECSRSWTMEAVLRQALTCRDLRGARQALMPSHVAPRLDLVQLPRVDIAGDAFIQAMLASKPGPKNAAPGASGLKMVHATDGAATKLLMTPALDGTLSGEGLRRAHRRIGGYLALQLLPDVLGLDSFYMPHADGHQIHGFRVCNDSRTAIVAMMPTGEPMAMGVAKVVSRAAFIHARCPQDLEELDVRGMHTVVLVSAFIVSGGPVASFVERLRLLRKGMRLVVVAGLVEREAVSGAAWRDECAVVALMVTDGKVEEDTGNRLFNTRRLA</sequence>
<feature type="domain" description="Phosphoribosyltransferase" evidence="1">
    <location>
        <begin position="486"/>
        <end position="671"/>
    </location>
</feature>
<name>A0A2C5YQX3_9HYPO</name>
<comment type="caution">
    <text evidence="2">The sequence shown here is derived from an EMBL/GenBank/DDBJ whole genome shotgun (WGS) entry which is preliminary data.</text>
</comment>
<dbReference type="Pfam" id="PF13207">
    <property type="entry name" value="AAA_17"/>
    <property type="match status" value="1"/>
</dbReference>
<dbReference type="GO" id="GO:0005737">
    <property type="term" value="C:cytoplasm"/>
    <property type="evidence" value="ECO:0007669"/>
    <property type="project" value="TreeGrafter"/>
</dbReference>
<dbReference type="Pfam" id="PF14681">
    <property type="entry name" value="UPRTase"/>
    <property type="match status" value="1"/>
</dbReference>
<dbReference type="SUPFAM" id="SSF52540">
    <property type="entry name" value="P-loop containing nucleoside triphosphate hydrolases"/>
    <property type="match status" value="1"/>
</dbReference>
<dbReference type="InterPro" id="IPR036412">
    <property type="entry name" value="HAD-like_sf"/>
</dbReference>
<evidence type="ECO:0000313" key="3">
    <source>
        <dbReference type="Proteomes" id="UP000224854"/>
    </source>
</evidence>
<dbReference type="EMBL" id="NJEU01000711">
    <property type="protein sequence ID" value="PHH71167.1"/>
    <property type="molecule type" value="Genomic_DNA"/>
</dbReference>
<dbReference type="GO" id="GO:0036424">
    <property type="term" value="F:L-phosphoserine phosphatase activity"/>
    <property type="evidence" value="ECO:0007669"/>
    <property type="project" value="TreeGrafter"/>
</dbReference>
<dbReference type="Pfam" id="PF12710">
    <property type="entry name" value="HAD"/>
    <property type="match status" value="1"/>
</dbReference>
<dbReference type="SUPFAM" id="SSF53271">
    <property type="entry name" value="PRTase-like"/>
    <property type="match status" value="1"/>
</dbReference>
<proteinExistence type="predicted"/>
<protein>
    <recommendedName>
        <fullName evidence="1">Phosphoribosyltransferase domain-containing protein</fullName>
    </recommendedName>
</protein>
<dbReference type="GO" id="GO:0006564">
    <property type="term" value="P:L-serine biosynthetic process"/>
    <property type="evidence" value="ECO:0007669"/>
    <property type="project" value="TreeGrafter"/>
</dbReference>
<accession>A0A2C5YQX3</accession>